<name>A0A6J7GYX4_9ZZZZ</name>
<dbReference type="AlphaFoldDB" id="A0A6J7GYX4"/>
<dbReference type="InterPro" id="IPR025979">
    <property type="entry name" value="ChrR-like_cupin_dom"/>
</dbReference>
<dbReference type="SUPFAM" id="SSF51182">
    <property type="entry name" value="RmlC-like cupins"/>
    <property type="match status" value="1"/>
</dbReference>
<dbReference type="CDD" id="cd20302">
    <property type="entry name" value="cupin_DAD"/>
    <property type="match status" value="1"/>
</dbReference>
<feature type="domain" description="ChrR-like cupin" evidence="2">
    <location>
        <begin position="37"/>
        <end position="139"/>
    </location>
</feature>
<evidence type="ECO:0000313" key="3">
    <source>
        <dbReference type="EMBL" id="CAB4911966.1"/>
    </source>
</evidence>
<dbReference type="InterPro" id="IPR014710">
    <property type="entry name" value="RmlC-like_jellyroll"/>
</dbReference>
<dbReference type="EMBL" id="CAFBMR010000026">
    <property type="protein sequence ID" value="CAB4911966.1"/>
    <property type="molecule type" value="Genomic_DNA"/>
</dbReference>
<accession>A0A6J7GYX4</accession>
<organism evidence="3">
    <name type="scientific">freshwater metagenome</name>
    <dbReference type="NCBI Taxonomy" id="449393"/>
    <lineage>
        <taxon>unclassified sequences</taxon>
        <taxon>metagenomes</taxon>
        <taxon>ecological metagenomes</taxon>
    </lineage>
</organism>
<feature type="region of interest" description="Disordered" evidence="1">
    <location>
        <begin position="1"/>
        <end position="20"/>
    </location>
</feature>
<dbReference type="Gene3D" id="2.60.120.10">
    <property type="entry name" value="Jelly Rolls"/>
    <property type="match status" value="1"/>
</dbReference>
<reference evidence="3" key="1">
    <citation type="submission" date="2020-05" db="EMBL/GenBank/DDBJ databases">
        <authorList>
            <person name="Chiriac C."/>
            <person name="Salcher M."/>
            <person name="Ghai R."/>
            <person name="Kavagutti S V."/>
        </authorList>
    </citation>
    <scope>NUCLEOTIDE SEQUENCE</scope>
</reference>
<proteinExistence type="predicted"/>
<evidence type="ECO:0000259" key="2">
    <source>
        <dbReference type="Pfam" id="PF12973"/>
    </source>
</evidence>
<protein>
    <submittedName>
        <fullName evidence="3">Unannotated protein</fullName>
    </submittedName>
</protein>
<sequence>MTLLADDSITDTASAPASPAAPDGFNLPALSALTVGERLIDPDQIPWVPYVPGVDVKPLRLNRKTGLWVNLTRVAGGGTVSRHYHGSAVVGYVLEGSWHYIERDWVAKPGMMIWEPPGDIHTLVTGEEGTTSLFLMEGPIFYLNDDDQVIAFDDVLTFTKMYLDYCAANGIEALDLDY</sequence>
<gene>
    <name evidence="3" type="ORF">UFOPK3610_00866</name>
</gene>
<dbReference type="InterPro" id="IPR011051">
    <property type="entry name" value="RmlC_Cupin_sf"/>
</dbReference>
<dbReference type="Pfam" id="PF12973">
    <property type="entry name" value="Cupin_7"/>
    <property type="match status" value="1"/>
</dbReference>
<evidence type="ECO:0000256" key="1">
    <source>
        <dbReference type="SAM" id="MobiDB-lite"/>
    </source>
</evidence>